<dbReference type="AlphaFoldDB" id="A0A5B9WGN7"/>
<dbReference type="KEGG" id="agv:OJF2_77770"/>
<name>A0A5B9WGN7_9BACT</name>
<dbReference type="RefSeq" id="WP_148598508.1">
    <property type="nucleotide sequence ID" value="NZ_CP042997.1"/>
</dbReference>
<evidence type="ECO:0000256" key="1">
    <source>
        <dbReference type="SAM" id="Phobius"/>
    </source>
</evidence>
<evidence type="ECO:0000313" key="2">
    <source>
        <dbReference type="EMBL" id="QEH39165.1"/>
    </source>
</evidence>
<keyword evidence="1" id="KW-0472">Membrane</keyword>
<keyword evidence="1" id="KW-0812">Transmembrane</keyword>
<evidence type="ECO:0000313" key="3">
    <source>
        <dbReference type="Proteomes" id="UP000324233"/>
    </source>
</evidence>
<dbReference type="Proteomes" id="UP000324233">
    <property type="component" value="Chromosome"/>
</dbReference>
<gene>
    <name evidence="2" type="ORF">OJF2_77770</name>
</gene>
<organism evidence="2 3">
    <name type="scientific">Aquisphaera giovannonii</name>
    <dbReference type="NCBI Taxonomy" id="406548"/>
    <lineage>
        <taxon>Bacteria</taxon>
        <taxon>Pseudomonadati</taxon>
        <taxon>Planctomycetota</taxon>
        <taxon>Planctomycetia</taxon>
        <taxon>Isosphaerales</taxon>
        <taxon>Isosphaeraceae</taxon>
        <taxon>Aquisphaera</taxon>
    </lineage>
</organism>
<keyword evidence="3" id="KW-1185">Reference proteome</keyword>
<sequence>MSTRTNLIVAGLVAVLLAAFVDAQELGVMPRLVYLAGNLAILAGLLTRSSPRRIAIVVALLATSLWATRLGLSSLGHRLDGIRPGMTLEEVRRYMAGYREGSGMTNPYTGGEFVADGTLIFKDPAASPGDQTWGVVVIKNGRVTSAYLSPD</sequence>
<feature type="transmembrane region" description="Helical" evidence="1">
    <location>
        <begin position="54"/>
        <end position="72"/>
    </location>
</feature>
<protein>
    <submittedName>
        <fullName evidence="2">Uncharacterized protein</fullName>
    </submittedName>
</protein>
<reference evidence="2 3" key="1">
    <citation type="submission" date="2019-08" db="EMBL/GenBank/DDBJ databases">
        <title>Deep-cultivation of Planctomycetes and their phenomic and genomic characterization uncovers novel biology.</title>
        <authorList>
            <person name="Wiegand S."/>
            <person name="Jogler M."/>
            <person name="Boedeker C."/>
            <person name="Pinto D."/>
            <person name="Vollmers J."/>
            <person name="Rivas-Marin E."/>
            <person name="Kohn T."/>
            <person name="Peeters S.H."/>
            <person name="Heuer A."/>
            <person name="Rast P."/>
            <person name="Oberbeckmann S."/>
            <person name="Bunk B."/>
            <person name="Jeske O."/>
            <person name="Meyerdierks A."/>
            <person name="Storesund J.E."/>
            <person name="Kallscheuer N."/>
            <person name="Luecker S."/>
            <person name="Lage O.M."/>
            <person name="Pohl T."/>
            <person name="Merkel B.J."/>
            <person name="Hornburger P."/>
            <person name="Mueller R.-W."/>
            <person name="Bruemmer F."/>
            <person name="Labrenz M."/>
            <person name="Spormann A.M."/>
            <person name="Op den Camp H."/>
            <person name="Overmann J."/>
            <person name="Amann R."/>
            <person name="Jetten M.S.M."/>
            <person name="Mascher T."/>
            <person name="Medema M.H."/>
            <person name="Devos D.P."/>
            <person name="Kaster A.-K."/>
            <person name="Ovreas L."/>
            <person name="Rohde M."/>
            <person name="Galperin M.Y."/>
            <person name="Jogler C."/>
        </authorList>
    </citation>
    <scope>NUCLEOTIDE SEQUENCE [LARGE SCALE GENOMIC DNA]</scope>
    <source>
        <strain evidence="2 3">OJF2</strain>
    </source>
</reference>
<proteinExistence type="predicted"/>
<dbReference type="EMBL" id="CP042997">
    <property type="protein sequence ID" value="QEH39165.1"/>
    <property type="molecule type" value="Genomic_DNA"/>
</dbReference>
<keyword evidence="1" id="KW-1133">Transmembrane helix</keyword>
<accession>A0A5B9WGN7</accession>